<sequence length="404" mass="42310">MADTLLGGIAINEVLVDPNGALNFDTDGNGVAEATDEFVELVNTSSSAIDISGLELWDAGAGNYFTFPPGTVLQPGGHALVQTGVGAGGSLPATGPDDWAFDAGRGTAVFNNTGDNIIVYDPANDEYIAATYNGDTPDDPTAGAAGYSGFSATATQSGSGEDMGNDTDGESLQRGWNLSEFFTSGEPTPADTNICFLGGTLFDTPTGPRAVEDLAPGDLINTLDHGPQPVTWVYAQPWTPQQVAQRPTRAPVVIAQGALGNGLPRRALRVSQHHRIMVQGPIAARMFGASEVLVAAKHLTALPGVTIELPKREIAYHHVMLGAHQVLLAEGLPAESLYLGRETIRAIPQEGLREISALLGLSLPALLTQTPRPARQFARGHRARSLIERHSKNAKPLAGQSSAA</sequence>
<dbReference type="Proteomes" id="UP001315686">
    <property type="component" value="Unassembled WGS sequence"/>
</dbReference>
<dbReference type="PROSITE" id="PS51841">
    <property type="entry name" value="LTD"/>
    <property type="match status" value="1"/>
</dbReference>
<dbReference type="SUPFAM" id="SSF51294">
    <property type="entry name" value="Hedgehog/intein (Hint) domain"/>
    <property type="match status" value="1"/>
</dbReference>
<dbReference type="InterPro" id="IPR028992">
    <property type="entry name" value="Hedgehog/Intein_dom"/>
</dbReference>
<organism evidence="3 4">
    <name type="scientific">Harenicola maris</name>
    <dbReference type="NCBI Taxonomy" id="2841044"/>
    <lineage>
        <taxon>Bacteria</taxon>
        <taxon>Pseudomonadati</taxon>
        <taxon>Pseudomonadota</taxon>
        <taxon>Alphaproteobacteria</taxon>
        <taxon>Rhodobacterales</taxon>
        <taxon>Paracoccaceae</taxon>
        <taxon>Harenicola</taxon>
    </lineage>
</organism>
<dbReference type="Gene3D" id="2.60.40.1260">
    <property type="entry name" value="Lamin Tail domain"/>
    <property type="match status" value="1"/>
</dbReference>
<keyword evidence="4" id="KW-1185">Reference proteome</keyword>
<evidence type="ECO:0000313" key="3">
    <source>
        <dbReference type="EMBL" id="MBT0959463.1"/>
    </source>
</evidence>
<evidence type="ECO:0000313" key="4">
    <source>
        <dbReference type="Proteomes" id="UP001315686"/>
    </source>
</evidence>
<feature type="compositionally biased region" description="Polar residues" evidence="1">
    <location>
        <begin position="150"/>
        <end position="159"/>
    </location>
</feature>
<dbReference type="Pfam" id="PF00932">
    <property type="entry name" value="LTD"/>
    <property type="match status" value="1"/>
</dbReference>
<dbReference type="AlphaFoldDB" id="A0AAP2CXT0"/>
<dbReference type="EMBL" id="JADQAZ010000004">
    <property type="protein sequence ID" value="MBT0959463.1"/>
    <property type="molecule type" value="Genomic_DNA"/>
</dbReference>
<dbReference type="SUPFAM" id="SSF74853">
    <property type="entry name" value="Lamin A/C globular tail domain"/>
    <property type="match status" value="1"/>
</dbReference>
<dbReference type="InterPro" id="IPR036844">
    <property type="entry name" value="Hint_dom_sf"/>
</dbReference>
<protein>
    <submittedName>
        <fullName evidence="3">Hint domain-containing protein</fullName>
    </submittedName>
</protein>
<dbReference type="RefSeq" id="WP_327795696.1">
    <property type="nucleotide sequence ID" value="NZ_JADQAZ010000004.1"/>
</dbReference>
<accession>A0AAP2CXT0</accession>
<feature type="region of interest" description="Disordered" evidence="1">
    <location>
        <begin position="139"/>
        <end position="167"/>
    </location>
</feature>
<feature type="domain" description="LTD" evidence="2">
    <location>
        <begin position="1"/>
        <end position="234"/>
    </location>
</feature>
<evidence type="ECO:0000256" key="1">
    <source>
        <dbReference type="SAM" id="MobiDB-lite"/>
    </source>
</evidence>
<gene>
    <name evidence="3" type="ORF">IV417_18890</name>
</gene>
<name>A0AAP2CXT0_9RHOB</name>
<reference evidence="3 4" key="1">
    <citation type="journal article" date="2021" name="Arch. Microbiol.">
        <title>Harenicola maris gen. nov., sp. nov. isolated from the Sea of Japan shallow sediments.</title>
        <authorList>
            <person name="Romanenko L.A."/>
            <person name="Kurilenko V.V."/>
            <person name="Chernysheva N.Y."/>
            <person name="Tekutyeva L.A."/>
            <person name="Velansky P.V."/>
            <person name="Svetashev V.I."/>
            <person name="Isaeva M.P."/>
        </authorList>
    </citation>
    <scope>NUCLEOTIDE SEQUENCE [LARGE SCALE GENOMIC DNA]</scope>
    <source>
        <strain evidence="3 4">KMM 3653</strain>
    </source>
</reference>
<comment type="caution">
    <text evidence="3">The sequence shown here is derived from an EMBL/GenBank/DDBJ whole genome shotgun (WGS) entry which is preliminary data.</text>
</comment>
<evidence type="ECO:0000259" key="2">
    <source>
        <dbReference type="PROSITE" id="PS51841"/>
    </source>
</evidence>
<proteinExistence type="predicted"/>
<dbReference type="InterPro" id="IPR001322">
    <property type="entry name" value="Lamin_tail_dom"/>
</dbReference>
<dbReference type="Pfam" id="PF13403">
    <property type="entry name" value="Hint_2"/>
    <property type="match status" value="1"/>
</dbReference>
<dbReference type="InterPro" id="IPR036415">
    <property type="entry name" value="Lamin_tail_dom_sf"/>
</dbReference>